<dbReference type="InterPro" id="IPR052917">
    <property type="entry name" value="Stress-Dev_Protein"/>
</dbReference>
<dbReference type="InterPro" id="IPR038725">
    <property type="entry name" value="YdaG_split_barrel_FMN-bd"/>
</dbReference>
<evidence type="ECO:0000313" key="3">
    <source>
        <dbReference type="Proteomes" id="UP001500101"/>
    </source>
</evidence>
<dbReference type="PANTHER" id="PTHR34818:SF1">
    <property type="entry name" value="PROTEIN BLI-3"/>
    <property type="match status" value="1"/>
</dbReference>
<feature type="domain" description="General stress protein FMN-binding split barrel" evidence="1">
    <location>
        <begin position="11"/>
        <end position="158"/>
    </location>
</feature>
<dbReference type="InterPro" id="IPR012349">
    <property type="entry name" value="Split_barrel_FMN-bd"/>
</dbReference>
<organism evidence="2 3">
    <name type="scientific">Sphingobacterium kyonggiense</name>
    <dbReference type="NCBI Taxonomy" id="714075"/>
    <lineage>
        <taxon>Bacteria</taxon>
        <taxon>Pseudomonadati</taxon>
        <taxon>Bacteroidota</taxon>
        <taxon>Sphingobacteriia</taxon>
        <taxon>Sphingobacteriales</taxon>
        <taxon>Sphingobacteriaceae</taxon>
        <taxon>Sphingobacterium</taxon>
    </lineage>
</organism>
<proteinExistence type="predicted"/>
<dbReference type="Pfam" id="PF16242">
    <property type="entry name" value="Pyrid_ox_like"/>
    <property type="match status" value="1"/>
</dbReference>
<dbReference type="Proteomes" id="UP001500101">
    <property type="component" value="Unassembled WGS sequence"/>
</dbReference>
<sequence length="168" mass="19322">MAEKNIKNKEAHEKFKAIIDQIDIGTICSFNADSPYPHGVPMSRQEVDEDSNVWYILSAESETFKNLEKDNKISVFYADPKNYTFLSVNGTASLSRDQERIDKYWNKMMEGWFEKGKTDPNIRILKVNPEEAHYWDSGSNKITMLFGMIKKIVTVSKEDVGNEGDLEL</sequence>
<accession>A0ABP7YMV8</accession>
<name>A0ABP7YMV8_9SPHI</name>
<dbReference type="RefSeq" id="WP_344674098.1">
    <property type="nucleotide sequence ID" value="NZ_BAAAZI010000006.1"/>
</dbReference>
<keyword evidence="3" id="KW-1185">Reference proteome</keyword>
<evidence type="ECO:0000259" key="1">
    <source>
        <dbReference type="Pfam" id="PF16242"/>
    </source>
</evidence>
<evidence type="ECO:0000313" key="2">
    <source>
        <dbReference type="EMBL" id="GAA4138681.1"/>
    </source>
</evidence>
<comment type="caution">
    <text evidence="2">The sequence shown here is derived from an EMBL/GenBank/DDBJ whole genome shotgun (WGS) entry which is preliminary data.</text>
</comment>
<gene>
    <name evidence="2" type="ORF">GCM10022216_15980</name>
</gene>
<reference evidence="3" key="1">
    <citation type="journal article" date="2019" name="Int. J. Syst. Evol. Microbiol.">
        <title>The Global Catalogue of Microorganisms (GCM) 10K type strain sequencing project: providing services to taxonomists for standard genome sequencing and annotation.</title>
        <authorList>
            <consortium name="The Broad Institute Genomics Platform"/>
            <consortium name="The Broad Institute Genome Sequencing Center for Infectious Disease"/>
            <person name="Wu L."/>
            <person name="Ma J."/>
        </authorList>
    </citation>
    <scope>NUCLEOTIDE SEQUENCE [LARGE SCALE GENOMIC DNA]</scope>
    <source>
        <strain evidence="3">JCM 16704</strain>
    </source>
</reference>
<dbReference type="Gene3D" id="2.30.110.10">
    <property type="entry name" value="Electron Transport, Fmn-binding Protein, Chain A"/>
    <property type="match status" value="1"/>
</dbReference>
<dbReference type="PANTHER" id="PTHR34818">
    <property type="entry name" value="PROTEIN BLI-3"/>
    <property type="match status" value="1"/>
</dbReference>
<dbReference type="EMBL" id="BAAAZI010000006">
    <property type="protein sequence ID" value="GAA4138681.1"/>
    <property type="molecule type" value="Genomic_DNA"/>
</dbReference>
<dbReference type="SUPFAM" id="SSF50475">
    <property type="entry name" value="FMN-binding split barrel"/>
    <property type="match status" value="1"/>
</dbReference>
<protein>
    <recommendedName>
        <fullName evidence="1">General stress protein FMN-binding split barrel domain-containing protein</fullName>
    </recommendedName>
</protein>